<keyword evidence="8" id="KW-0902">Two-component regulatory system</keyword>
<dbReference type="FunFam" id="3.30.565.10:FF:000006">
    <property type="entry name" value="Sensor histidine kinase WalK"/>
    <property type="match status" value="1"/>
</dbReference>
<evidence type="ECO:0000256" key="9">
    <source>
        <dbReference type="SAM" id="Phobius"/>
    </source>
</evidence>
<dbReference type="STRING" id="1715989.NITINOP_0738"/>
<dbReference type="NCBIfam" id="TIGR00229">
    <property type="entry name" value="sensory_box"/>
    <property type="match status" value="2"/>
</dbReference>
<dbReference type="OrthoDB" id="9815750at2"/>
<keyword evidence="7" id="KW-0067">ATP-binding</keyword>
<dbReference type="Gene3D" id="3.30.450.20">
    <property type="entry name" value="PAS domain"/>
    <property type="match status" value="2"/>
</dbReference>
<reference evidence="14" key="1">
    <citation type="submission" date="2015-09" db="EMBL/GenBank/DDBJ databases">
        <authorList>
            <person name="Daims H."/>
        </authorList>
    </citation>
    <scope>NUCLEOTIDE SEQUENCE [LARGE SCALE GENOMIC DNA]</scope>
</reference>
<keyword evidence="9" id="KW-1133">Transmembrane helix</keyword>
<dbReference type="PANTHER" id="PTHR43065">
    <property type="entry name" value="SENSOR HISTIDINE KINASE"/>
    <property type="match status" value="1"/>
</dbReference>
<dbReference type="InterPro" id="IPR000014">
    <property type="entry name" value="PAS"/>
</dbReference>
<protein>
    <recommendedName>
        <fullName evidence="2">histidine kinase</fullName>
        <ecNumber evidence="2">2.7.13.3</ecNumber>
    </recommendedName>
</protein>
<dbReference type="SUPFAM" id="SSF55874">
    <property type="entry name" value="ATPase domain of HSP90 chaperone/DNA topoisomerase II/histidine kinase"/>
    <property type="match status" value="1"/>
</dbReference>
<evidence type="ECO:0000256" key="1">
    <source>
        <dbReference type="ARBA" id="ARBA00000085"/>
    </source>
</evidence>
<organism evidence="13 14">
    <name type="scientific">Candidatus Nitrospira inopinata</name>
    <dbReference type="NCBI Taxonomy" id="1715989"/>
    <lineage>
        <taxon>Bacteria</taxon>
        <taxon>Pseudomonadati</taxon>
        <taxon>Nitrospirota</taxon>
        <taxon>Nitrospiria</taxon>
        <taxon>Nitrospirales</taxon>
        <taxon>Nitrospiraceae</taxon>
        <taxon>Nitrospira</taxon>
    </lineage>
</organism>
<evidence type="ECO:0000259" key="11">
    <source>
        <dbReference type="PROSITE" id="PS50112"/>
    </source>
</evidence>
<keyword evidence="4 13" id="KW-0808">Transferase</keyword>
<dbReference type="PROSITE" id="PS50113">
    <property type="entry name" value="PAC"/>
    <property type="match status" value="1"/>
</dbReference>
<dbReference type="Gene3D" id="3.30.565.10">
    <property type="entry name" value="Histidine kinase-like ATPase, C-terminal domain"/>
    <property type="match status" value="1"/>
</dbReference>
<dbReference type="SUPFAM" id="SSF47384">
    <property type="entry name" value="Homodimeric domain of signal transducing histidine kinase"/>
    <property type="match status" value="1"/>
</dbReference>
<evidence type="ECO:0000256" key="8">
    <source>
        <dbReference type="ARBA" id="ARBA00023012"/>
    </source>
</evidence>
<comment type="catalytic activity">
    <reaction evidence="1">
        <text>ATP + protein L-histidine = ADP + protein N-phospho-L-histidine.</text>
        <dbReference type="EC" id="2.7.13.3"/>
    </reaction>
</comment>
<feature type="domain" description="PAS" evidence="11">
    <location>
        <begin position="288"/>
        <end position="359"/>
    </location>
</feature>
<evidence type="ECO:0000256" key="7">
    <source>
        <dbReference type="ARBA" id="ARBA00022840"/>
    </source>
</evidence>
<keyword evidence="5" id="KW-0547">Nucleotide-binding</keyword>
<dbReference type="PANTHER" id="PTHR43065:SF42">
    <property type="entry name" value="TWO-COMPONENT SENSOR PPRA"/>
    <property type="match status" value="1"/>
</dbReference>
<dbReference type="InterPro" id="IPR003594">
    <property type="entry name" value="HATPase_dom"/>
</dbReference>
<dbReference type="SMART" id="SM00091">
    <property type="entry name" value="PAS"/>
    <property type="match status" value="2"/>
</dbReference>
<dbReference type="InterPro" id="IPR001610">
    <property type="entry name" value="PAC"/>
</dbReference>
<name>A0A0S4KMM2_9BACT</name>
<evidence type="ECO:0000256" key="6">
    <source>
        <dbReference type="ARBA" id="ARBA00022777"/>
    </source>
</evidence>
<accession>A0A0S4KMM2</accession>
<dbReference type="Gene3D" id="1.10.287.130">
    <property type="match status" value="1"/>
</dbReference>
<evidence type="ECO:0000313" key="14">
    <source>
        <dbReference type="Proteomes" id="UP000066284"/>
    </source>
</evidence>
<dbReference type="PROSITE" id="PS50112">
    <property type="entry name" value="PAS"/>
    <property type="match status" value="2"/>
</dbReference>
<feature type="domain" description="Histidine kinase" evidence="10">
    <location>
        <begin position="427"/>
        <end position="635"/>
    </location>
</feature>
<feature type="transmembrane region" description="Helical" evidence="9">
    <location>
        <begin position="88"/>
        <end position="107"/>
    </location>
</feature>
<dbReference type="SUPFAM" id="SSF55785">
    <property type="entry name" value="PYP-like sensor domain (PAS domain)"/>
    <property type="match status" value="2"/>
</dbReference>
<keyword evidence="3" id="KW-0597">Phosphoprotein</keyword>
<dbReference type="SMART" id="SM00388">
    <property type="entry name" value="HisKA"/>
    <property type="match status" value="1"/>
</dbReference>
<dbReference type="InterPro" id="IPR013767">
    <property type="entry name" value="PAS_fold"/>
</dbReference>
<proteinExistence type="predicted"/>
<dbReference type="Proteomes" id="UP000066284">
    <property type="component" value="Chromosome 1"/>
</dbReference>
<evidence type="ECO:0000259" key="10">
    <source>
        <dbReference type="PROSITE" id="PS50109"/>
    </source>
</evidence>
<evidence type="ECO:0000256" key="4">
    <source>
        <dbReference type="ARBA" id="ARBA00022679"/>
    </source>
</evidence>
<dbReference type="GO" id="GO:0000155">
    <property type="term" value="F:phosphorelay sensor kinase activity"/>
    <property type="evidence" value="ECO:0007669"/>
    <property type="project" value="InterPro"/>
</dbReference>
<dbReference type="KEGG" id="nio:NITINOP_0738"/>
<dbReference type="PRINTS" id="PR00344">
    <property type="entry name" value="BCTRLSENSOR"/>
</dbReference>
<feature type="transmembrane region" description="Helical" evidence="9">
    <location>
        <begin position="60"/>
        <end position="76"/>
    </location>
</feature>
<dbReference type="SMART" id="SM00086">
    <property type="entry name" value="PAC"/>
    <property type="match status" value="2"/>
</dbReference>
<dbReference type="InterPro" id="IPR036890">
    <property type="entry name" value="HATPase_C_sf"/>
</dbReference>
<dbReference type="GO" id="GO:0006355">
    <property type="term" value="P:regulation of DNA-templated transcription"/>
    <property type="evidence" value="ECO:0007669"/>
    <property type="project" value="InterPro"/>
</dbReference>
<dbReference type="CDD" id="cd00082">
    <property type="entry name" value="HisKA"/>
    <property type="match status" value="1"/>
</dbReference>
<dbReference type="InterPro" id="IPR036097">
    <property type="entry name" value="HisK_dim/P_sf"/>
</dbReference>
<dbReference type="InterPro" id="IPR004358">
    <property type="entry name" value="Sig_transdc_His_kin-like_C"/>
</dbReference>
<dbReference type="Pfam" id="PF00512">
    <property type="entry name" value="HisKA"/>
    <property type="match status" value="1"/>
</dbReference>
<evidence type="ECO:0000259" key="12">
    <source>
        <dbReference type="PROSITE" id="PS50113"/>
    </source>
</evidence>
<evidence type="ECO:0000256" key="2">
    <source>
        <dbReference type="ARBA" id="ARBA00012438"/>
    </source>
</evidence>
<dbReference type="InterPro" id="IPR035965">
    <property type="entry name" value="PAS-like_dom_sf"/>
</dbReference>
<gene>
    <name evidence="13" type="ORF">NITINOP_0738</name>
</gene>
<dbReference type="EC" id="2.7.13.3" evidence="2"/>
<keyword evidence="14" id="KW-1185">Reference proteome</keyword>
<sequence length="635" mass="70276">MDRMKEMGRRIMRVAPMMVATVTIVVLLIDALAPLEMATAMLYVLPLLLTFILPGRSLPLAYAALATVLVWAVFLLKPTAQTAPYALFNRALGTVVLWMIATGLVRYKRAQDELKSERVERAHAEGLMIEAQQASSQATEAALGAAAGLRMAEEKLLASQLRLDSIIQSAMDAVITTDHEQRVVLFNRAAEQMFGCSAEEAVGNSLDRFLPARFREAHRQQVRAFGQSNVTSRKMGKLGTVMGLRSNGEEFPIEAAISHVSVEGKRYYTVILRDITEHQRVVEELRRQHAFIEAVLETAGALVVVLDREGRILRFNRACEQATGYSSEEVTGKTVWSLLLAPEEVESVKAVFDRLVAGELRNEHEHDWVGKDGRRRRIAWANTVITDSSGHADYVVAAGIDVTELKQIQEQLRRTERIAELGTLASGMAHEIGTPMNVILGRAEYMMDRVGDESIKKGLKTIIAQVERITRVMNQLLAFARRKPPERRPLHLKDIVEDGIELFRERLDRNHVTVELTVDDRCPSVMADADQMSQVFINLVANAIHAMPAGGTLRIGLAQDQNSVTLTVADTGHGIPQEMLPKVFEPFFTTKEFGKGTGLGLTVVKGIIDEHQGTITVESEEGKGTTFTVSLPKSL</sequence>
<dbReference type="Pfam" id="PF02518">
    <property type="entry name" value="HATPase_c"/>
    <property type="match status" value="1"/>
</dbReference>
<keyword evidence="9" id="KW-0472">Membrane</keyword>
<feature type="domain" description="PAS" evidence="11">
    <location>
        <begin position="159"/>
        <end position="211"/>
    </location>
</feature>
<dbReference type="InterPro" id="IPR000700">
    <property type="entry name" value="PAS-assoc_C"/>
</dbReference>
<dbReference type="InterPro" id="IPR005467">
    <property type="entry name" value="His_kinase_dom"/>
</dbReference>
<dbReference type="CDD" id="cd00130">
    <property type="entry name" value="PAS"/>
    <property type="match status" value="2"/>
</dbReference>
<evidence type="ECO:0000313" key="13">
    <source>
        <dbReference type="EMBL" id="CUQ65713.1"/>
    </source>
</evidence>
<dbReference type="AlphaFoldDB" id="A0A0S4KMM2"/>
<evidence type="ECO:0000256" key="5">
    <source>
        <dbReference type="ARBA" id="ARBA00022741"/>
    </source>
</evidence>
<evidence type="ECO:0000256" key="3">
    <source>
        <dbReference type="ARBA" id="ARBA00022553"/>
    </source>
</evidence>
<dbReference type="PROSITE" id="PS50109">
    <property type="entry name" value="HIS_KIN"/>
    <property type="match status" value="1"/>
</dbReference>
<keyword evidence="9" id="KW-0812">Transmembrane</keyword>
<dbReference type="EMBL" id="LN885086">
    <property type="protein sequence ID" value="CUQ65713.1"/>
    <property type="molecule type" value="Genomic_DNA"/>
</dbReference>
<dbReference type="SMART" id="SM00387">
    <property type="entry name" value="HATPase_c"/>
    <property type="match status" value="1"/>
</dbReference>
<feature type="domain" description="PAC" evidence="12">
    <location>
        <begin position="362"/>
        <end position="414"/>
    </location>
</feature>
<dbReference type="GO" id="GO:0005524">
    <property type="term" value="F:ATP binding"/>
    <property type="evidence" value="ECO:0007669"/>
    <property type="project" value="UniProtKB-KW"/>
</dbReference>
<keyword evidence="6 13" id="KW-0418">Kinase</keyword>
<dbReference type="InterPro" id="IPR003661">
    <property type="entry name" value="HisK_dim/P_dom"/>
</dbReference>
<dbReference type="Pfam" id="PF00989">
    <property type="entry name" value="PAS"/>
    <property type="match status" value="1"/>
</dbReference>
<dbReference type="Pfam" id="PF13426">
    <property type="entry name" value="PAS_9"/>
    <property type="match status" value="1"/>
</dbReference>